<evidence type="ECO:0000259" key="2">
    <source>
        <dbReference type="Pfam" id="PF00881"/>
    </source>
</evidence>
<dbReference type="InterPro" id="IPR000415">
    <property type="entry name" value="Nitroreductase-like"/>
</dbReference>
<dbReference type="PANTHER" id="PTHR43745">
    <property type="entry name" value="NITROREDUCTASE MJ1384-RELATED"/>
    <property type="match status" value="1"/>
</dbReference>
<dbReference type="Proteomes" id="UP000886740">
    <property type="component" value="Unassembled WGS sequence"/>
</dbReference>
<reference evidence="3" key="2">
    <citation type="submission" date="2021-04" db="EMBL/GenBank/DDBJ databases">
        <authorList>
            <person name="Gilroy R."/>
        </authorList>
    </citation>
    <scope>NUCLEOTIDE SEQUENCE</scope>
    <source>
        <strain evidence="3">ChiGjej6B6-14162</strain>
    </source>
</reference>
<sequence>MKTLLCVLTALFMGMGSLYAQSLKPIKLNAPNKDRGSAIMKALADRRSEREFADKKLSLQDLSDLLWAANGVNRPDGKRTAASALNKQDISIYAIMEDGSYLYDAKTHQLTPVASGDFRPLIGGQQTFVNKAPLCLLMVSDISLFGGGERAKITAALDAGIVSQNIMLFCSGCGLSTVPRASMDVAGLKKALKLTDNQLPLINNPVGYPKK</sequence>
<feature type="chain" id="PRO_5038431995" evidence="1">
    <location>
        <begin position="21"/>
        <end position="211"/>
    </location>
</feature>
<keyword evidence="1" id="KW-0732">Signal</keyword>
<protein>
    <submittedName>
        <fullName evidence="3">SagB/ThcOx family dehydrogenase</fullName>
    </submittedName>
</protein>
<dbReference type="CDD" id="cd02142">
    <property type="entry name" value="McbC_SagB-like_oxidoreductase"/>
    <property type="match status" value="1"/>
</dbReference>
<dbReference type="PANTHER" id="PTHR43745:SF2">
    <property type="entry name" value="NITROREDUCTASE MJ1384-RELATED"/>
    <property type="match status" value="1"/>
</dbReference>
<proteinExistence type="predicted"/>
<accession>A0A9D1X6M0</accession>
<dbReference type="SUPFAM" id="SSF55469">
    <property type="entry name" value="FMN-dependent nitroreductase-like"/>
    <property type="match status" value="1"/>
</dbReference>
<evidence type="ECO:0000256" key="1">
    <source>
        <dbReference type="SAM" id="SignalP"/>
    </source>
</evidence>
<dbReference type="Pfam" id="PF00881">
    <property type="entry name" value="Nitroreductase"/>
    <property type="match status" value="1"/>
</dbReference>
<feature type="domain" description="Nitroreductase" evidence="2">
    <location>
        <begin position="44"/>
        <end position="208"/>
    </location>
</feature>
<dbReference type="AlphaFoldDB" id="A0A9D1X6M0"/>
<dbReference type="InterPro" id="IPR029479">
    <property type="entry name" value="Nitroreductase"/>
</dbReference>
<gene>
    <name evidence="3" type="ORF">H9977_02300</name>
</gene>
<organism evidence="3 4">
    <name type="scientific">Candidatus Parabacteroides intestinipullorum</name>
    <dbReference type="NCBI Taxonomy" id="2838723"/>
    <lineage>
        <taxon>Bacteria</taxon>
        <taxon>Pseudomonadati</taxon>
        <taxon>Bacteroidota</taxon>
        <taxon>Bacteroidia</taxon>
        <taxon>Bacteroidales</taxon>
        <taxon>Tannerellaceae</taxon>
        <taxon>Parabacteroides</taxon>
    </lineage>
</organism>
<dbReference type="InterPro" id="IPR052544">
    <property type="entry name" value="Bacteriocin_Proc_Enz"/>
</dbReference>
<feature type="signal peptide" evidence="1">
    <location>
        <begin position="1"/>
        <end position="20"/>
    </location>
</feature>
<evidence type="ECO:0000313" key="4">
    <source>
        <dbReference type="Proteomes" id="UP000886740"/>
    </source>
</evidence>
<reference evidence="3" key="1">
    <citation type="journal article" date="2021" name="PeerJ">
        <title>Extensive microbial diversity within the chicken gut microbiome revealed by metagenomics and culture.</title>
        <authorList>
            <person name="Gilroy R."/>
            <person name="Ravi A."/>
            <person name="Getino M."/>
            <person name="Pursley I."/>
            <person name="Horton D.L."/>
            <person name="Alikhan N.F."/>
            <person name="Baker D."/>
            <person name="Gharbi K."/>
            <person name="Hall N."/>
            <person name="Watson M."/>
            <person name="Adriaenssens E.M."/>
            <person name="Foster-Nyarko E."/>
            <person name="Jarju S."/>
            <person name="Secka A."/>
            <person name="Antonio M."/>
            <person name="Oren A."/>
            <person name="Chaudhuri R.R."/>
            <person name="La Ragione R."/>
            <person name="Hildebrand F."/>
            <person name="Pallen M.J."/>
        </authorList>
    </citation>
    <scope>NUCLEOTIDE SEQUENCE</scope>
    <source>
        <strain evidence="3">ChiGjej6B6-14162</strain>
    </source>
</reference>
<comment type="caution">
    <text evidence="3">The sequence shown here is derived from an EMBL/GenBank/DDBJ whole genome shotgun (WGS) entry which is preliminary data.</text>
</comment>
<name>A0A9D1X6M0_9BACT</name>
<dbReference type="GO" id="GO:0016491">
    <property type="term" value="F:oxidoreductase activity"/>
    <property type="evidence" value="ECO:0007669"/>
    <property type="project" value="InterPro"/>
</dbReference>
<dbReference type="EMBL" id="DXEL01000021">
    <property type="protein sequence ID" value="HIX73869.1"/>
    <property type="molecule type" value="Genomic_DNA"/>
</dbReference>
<dbReference type="Gene3D" id="3.40.109.10">
    <property type="entry name" value="NADH Oxidase"/>
    <property type="match status" value="1"/>
</dbReference>
<evidence type="ECO:0000313" key="3">
    <source>
        <dbReference type="EMBL" id="HIX73869.1"/>
    </source>
</evidence>